<feature type="domain" description="BIG2" evidence="2">
    <location>
        <begin position="1271"/>
        <end position="1358"/>
    </location>
</feature>
<organism evidence="3 4">
    <name type="scientific">Pandoraea pnomenusa</name>
    <dbReference type="NCBI Taxonomy" id="93220"/>
    <lineage>
        <taxon>Bacteria</taxon>
        <taxon>Pseudomonadati</taxon>
        <taxon>Pseudomonadota</taxon>
        <taxon>Betaproteobacteria</taxon>
        <taxon>Burkholderiales</taxon>
        <taxon>Burkholderiaceae</taxon>
        <taxon>Pandoraea</taxon>
    </lineage>
</organism>
<accession>A0A378YVG3</accession>
<evidence type="ECO:0000259" key="2">
    <source>
        <dbReference type="SMART" id="SM00635"/>
    </source>
</evidence>
<proteinExistence type="predicted"/>
<dbReference type="STRING" id="93220.A6P55_16600"/>
<dbReference type="InterPro" id="IPR008964">
    <property type="entry name" value="Invasin/intimin_cell_adhesion"/>
</dbReference>
<dbReference type="RefSeq" id="WP_038620164.1">
    <property type="nucleotide sequence ID" value="NZ_CP009553.3"/>
</dbReference>
<evidence type="ECO:0000256" key="1">
    <source>
        <dbReference type="SAM" id="MobiDB-lite"/>
    </source>
</evidence>
<dbReference type="SMART" id="SM00635">
    <property type="entry name" value="BID_2"/>
    <property type="match status" value="1"/>
</dbReference>
<dbReference type="EMBL" id="UGSG01000001">
    <property type="protein sequence ID" value="SUA80773.1"/>
    <property type="molecule type" value="Genomic_DNA"/>
</dbReference>
<dbReference type="SUPFAM" id="SSF49373">
    <property type="entry name" value="Invasin/intimin cell-adhesion fragments"/>
    <property type="match status" value="1"/>
</dbReference>
<gene>
    <name evidence="3" type="ORF">NCTC13160_03923</name>
</gene>
<dbReference type="InterPro" id="IPR003343">
    <property type="entry name" value="Big_2"/>
</dbReference>
<dbReference type="Proteomes" id="UP000254573">
    <property type="component" value="Unassembled WGS sequence"/>
</dbReference>
<sequence length="1462" mass="156624">MNIRDRFAEGSGITLESDEAIDKSAQLDAPTVPAARKGGIRKDDLESNINDKLEVLVPWKRGFLRGDMLLLYWGMPGLPIDTIQIENPNDSVFTLQAPVPDVSRVGDGLIDVWYERISSFADPVPIESPHAQVLVKTTVPGGDDPDQSTWPINEALAEAILPPGPIETVPPEGLAVEIPVWEHMTAGDVVTVLWGSAKGVVYGPIGQPEVGQPVVVMVPETTINEAGAGEDVAVTYELVDLVQNWSGRAPSAFIDVEVGDAIYDAPAVAGLNDNNELDYDALDGADATVVVMKNHDMASGDGVSLVFQGRSYEGLEVEHTQTATLSGTVMMFDVPNATLGQVVPGEGTVFYRVSTAGVYKGRSYRAPFTLVGTAVSLPAPKVLEATADGELDPAAVPNGATVEIEPWPGYGVGDLVRLRWNGWTPGGDLIPHADIYEITPGNITDPVQFDVPYSKIGPIAGGRVEVHYIVESGNSQRTSKTLALTVLGVASLEPPIVEGEVGGALDPALVPDGSKVTIPAWPGMVPGDVVNWFWLGLSEGGQATGEVIVEAIGDIVVTVPRGVIEANADGGDTVNVLYRVTRAAGGEETSLPKSFVVLPISALLPAPIVEEQIDGVLDPNHTLDDATVRVDPYEGMARNDIVTVWFAKGTVGEATRRVQISDGLVGQPLYLYVPHESVEQLDGLTITVNYTVEVAGVETRSEDLTLEVSKAVVWPAPEVREADGEYLPEDAYERGANTIVRWHTGMRVGDTIDLYWGEGAEMYHDTLDILGPMDYEFFMRKEQVDTWLGREVPVRYTIKRGNRVMPSEVLHLRVGIELPTLTAPVVVEAIDNVLKPVDARQGATVRISYDGMQAEDVIQLTWDADSSFATVTGSETGSVDIVVPPAKIALHLGETILVSYTVTRLGFETVSPALELTINNFLPGNLPLPTVVEQRGGVLNLLDFTADATARVPTWPLMAVGQRVWWRVFGTQSTGNSTTISLELGHEVTEEEVGKPLDRVLRRSDLEKLLDGSDLRIQVKVTFDGSDSEADAVTFRERTLKLAHSLTLPAPEVVEAPNDEIDPIDAEKGVTVRVTYEDMRAIDLIKLVWDGADALDEVPGSTTGSVDIPVPGDMLIPYVGRSVKINYVVTRNGNYDASGILELTVNDFGEGELPTPVIPQTQGGVLKLDSFTGDAQVTVVPWPLIAEGQTVWLRCHATLANGTPDVIVLLTRHEVSAEEVTAGIAQAIPRARLAALRNDSELRVEFKVAFDGGDDDMDAVIFPPLRVTMQVVPPITVDPNKMVLDGFSVKSFWTRTGAYPPGNSQTRAASGGVPPYTYSSSKPSVATVNESGRVVGEGNGTATITIRDSKGTTASYQVEVSNVYGTVDNHKVGITPAQAIAWRAGLPGGRGIGPTEIASMLVEYTKVWAANGGYYAYTCEQGSCGAGWCYALGTYGVSVFCNHYGSPSGNFSKALCLIPKNG</sequence>
<dbReference type="OrthoDB" id="8577868at2"/>
<evidence type="ECO:0000313" key="4">
    <source>
        <dbReference type="Proteomes" id="UP000254573"/>
    </source>
</evidence>
<name>A0A378YVG3_9BURK</name>
<dbReference type="Gene3D" id="2.60.40.1080">
    <property type="match status" value="1"/>
</dbReference>
<protein>
    <submittedName>
        <fullName evidence="3">Bacterial Ig-like domain (Group 2)</fullName>
    </submittedName>
</protein>
<reference evidence="3 4" key="1">
    <citation type="submission" date="2018-06" db="EMBL/GenBank/DDBJ databases">
        <authorList>
            <consortium name="Pathogen Informatics"/>
            <person name="Doyle S."/>
        </authorList>
    </citation>
    <scope>NUCLEOTIDE SEQUENCE [LARGE SCALE GENOMIC DNA]</scope>
    <source>
        <strain evidence="3 4">NCTC13160</strain>
    </source>
</reference>
<feature type="region of interest" description="Disordered" evidence="1">
    <location>
        <begin position="1298"/>
        <end position="1321"/>
    </location>
</feature>
<dbReference type="KEGG" id="ppnm:LV28_19890"/>
<evidence type="ECO:0000313" key="3">
    <source>
        <dbReference type="EMBL" id="SUA80773.1"/>
    </source>
</evidence>